<dbReference type="InterPro" id="IPR027417">
    <property type="entry name" value="P-loop_NTPase"/>
</dbReference>
<dbReference type="PANTHER" id="PTHR42781">
    <property type="entry name" value="SPERMIDINE/PUTRESCINE IMPORT ATP-BINDING PROTEIN POTA"/>
    <property type="match status" value="1"/>
</dbReference>
<keyword evidence="1" id="KW-0813">Transport</keyword>
<dbReference type="InterPro" id="IPR017871">
    <property type="entry name" value="ABC_transporter-like_CS"/>
</dbReference>
<evidence type="ECO:0000256" key="2">
    <source>
        <dbReference type="ARBA" id="ARBA00022741"/>
    </source>
</evidence>
<reference evidence="5 6" key="2">
    <citation type="submission" date="2020-03" db="EMBL/GenBank/DDBJ databases">
        <title>Campylobacter portucalensis sp. nov., a new species of Campylobacter isolated from the reproductive tract of bulls.</title>
        <authorList>
            <person name="Silva M.F."/>
            <person name="Pereira G."/>
            <person name="Carneiro C."/>
            <person name="Hemphill A."/>
            <person name="Mateus L."/>
            <person name="Lopes-Da-Costa L."/>
            <person name="Silva E."/>
        </authorList>
    </citation>
    <scope>NUCLEOTIDE SEQUENCE [LARGE SCALE GENOMIC DNA]</scope>
    <source>
        <strain evidence="5 6">FMV-PI01</strain>
    </source>
</reference>
<comment type="caution">
    <text evidence="5">The sequence shown here is derived from an EMBL/GenBank/DDBJ whole genome shotgun (WGS) entry which is preliminary data.</text>
</comment>
<gene>
    <name evidence="5" type="ORF">F1B92_01910</name>
</gene>
<dbReference type="InterPro" id="IPR003593">
    <property type="entry name" value="AAA+_ATPase"/>
</dbReference>
<evidence type="ECO:0000256" key="3">
    <source>
        <dbReference type="ARBA" id="ARBA00022840"/>
    </source>
</evidence>
<proteinExistence type="predicted"/>
<feature type="domain" description="ABC transporter" evidence="4">
    <location>
        <begin position="1"/>
        <end position="228"/>
    </location>
</feature>
<dbReference type="GO" id="GO:0005524">
    <property type="term" value="F:ATP binding"/>
    <property type="evidence" value="ECO:0007669"/>
    <property type="project" value="UniProtKB-KW"/>
</dbReference>
<dbReference type="SUPFAM" id="SSF52540">
    <property type="entry name" value="P-loop containing nucleoside triphosphate hydrolases"/>
    <property type="match status" value="1"/>
</dbReference>
<evidence type="ECO:0000313" key="5">
    <source>
        <dbReference type="EMBL" id="MSN95960.1"/>
    </source>
</evidence>
<keyword evidence="2" id="KW-0547">Nucleotide-binding</keyword>
<evidence type="ECO:0000256" key="1">
    <source>
        <dbReference type="ARBA" id="ARBA00022448"/>
    </source>
</evidence>
<dbReference type="InterPro" id="IPR003439">
    <property type="entry name" value="ABC_transporter-like_ATP-bd"/>
</dbReference>
<dbReference type="PANTHER" id="PTHR42781:SF4">
    <property type="entry name" value="SPERMIDINE_PUTRESCINE IMPORT ATP-BINDING PROTEIN POTA"/>
    <property type="match status" value="1"/>
</dbReference>
<dbReference type="InterPro" id="IPR050093">
    <property type="entry name" value="ABC_SmlMolc_Importer"/>
</dbReference>
<dbReference type="Gene3D" id="3.40.50.300">
    <property type="entry name" value="P-loop containing nucleotide triphosphate hydrolases"/>
    <property type="match status" value="1"/>
</dbReference>
<keyword evidence="3 5" id="KW-0067">ATP-binding</keyword>
<dbReference type="AlphaFoldDB" id="A0A6L5WFT1"/>
<name>A0A6L5WFT1_9BACT</name>
<accession>A0A6L5WFT1</accession>
<dbReference type="SMART" id="SM00382">
    <property type="entry name" value="AAA"/>
    <property type="match status" value="1"/>
</dbReference>
<keyword evidence="6" id="KW-1185">Reference proteome</keyword>
<dbReference type="GO" id="GO:0016887">
    <property type="term" value="F:ATP hydrolysis activity"/>
    <property type="evidence" value="ECO:0007669"/>
    <property type="project" value="InterPro"/>
</dbReference>
<evidence type="ECO:0000259" key="4">
    <source>
        <dbReference type="PROSITE" id="PS50893"/>
    </source>
</evidence>
<sequence length="282" mass="31708">MIEFSIKKELLGVNGVLNLDVSMKLENGEFLALSGDSGSGKTTILRCLAGLEKSKAYIKVDNEIYQDDKVFLPPQKRSIGFVFQDYALFENLSVERNLLFANQDKFLCDKILSLLDLTKLKNRKPHTLSGGQKQRVALGRAVMRMPKILLLDEPLSALDVNLRSKLQDEILKIHKEFNITTILISHDSDEIYKLANRMAILEGGKFTNIGTPKQILLKTKGSQKFAFYGRVLEIQRIDCVFLVTISIAQQLTQVVVCDLEDIKVGDNVMISTKAFNLNLSKI</sequence>
<organism evidence="5 6">
    <name type="scientific">Campylobacter portucalensis</name>
    <dbReference type="NCBI Taxonomy" id="2608384"/>
    <lineage>
        <taxon>Bacteria</taxon>
        <taxon>Pseudomonadati</taxon>
        <taxon>Campylobacterota</taxon>
        <taxon>Epsilonproteobacteria</taxon>
        <taxon>Campylobacterales</taxon>
        <taxon>Campylobacteraceae</taxon>
        <taxon>Campylobacter</taxon>
    </lineage>
</organism>
<dbReference type="RefSeq" id="WP_154570232.1">
    <property type="nucleotide sequence ID" value="NZ_VWSJ01000004.1"/>
</dbReference>
<dbReference type="EMBL" id="VWSJ01000004">
    <property type="protein sequence ID" value="MSN95960.1"/>
    <property type="molecule type" value="Genomic_DNA"/>
</dbReference>
<dbReference type="PROSITE" id="PS00211">
    <property type="entry name" value="ABC_TRANSPORTER_1"/>
    <property type="match status" value="1"/>
</dbReference>
<dbReference type="PROSITE" id="PS50893">
    <property type="entry name" value="ABC_TRANSPORTER_2"/>
    <property type="match status" value="1"/>
</dbReference>
<dbReference type="Proteomes" id="UP000476338">
    <property type="component" value="Unassembled WGS sequence"/>
</dbReference>
<evidence type="ECO:0000313" key="6">
    <source>
        <dbReference type="Proteomes" id="UP000476338"/>
    </source>
</evidence>
<protein>
    <submittedName>
        <fullName evidence="5">ATP-binding cassette domain-containing protein</fullName>
    </submittedName>
</protein>
<reference evidence="5 6" key="1">
    <citation type="submission" date="2019-09" db="EMBL/GenBank/DDBJ databases">
        <authorList>
            <person name="Silva M."/>
            <person name="Pereira G."/>
            <person name="Lopes-Da-Costa L."/>
            <person name="Silva E."/>
        </authorList>
    </citation>
    <scope>NUCLEOTIDE SEQUENCE [LARGE SCALE GENOMIC DNA]</scope>
    <source>
        <strain evidence="5 6">FMV-PI01</strain>
    </source>
</reference>
<dbReference type="Pfam" id="PF00005">
    <property type="entry name" value="ABC_tran"/>
    <property type="match status" value="1"/>
</dbReference>